<dbReference type="PANTHER" id="PTHR43760">
    <property type="entry name" value="ENDORIBONUCLEASE-RELATED"/>
    <property type="match status" value="1"/>
</dbReference>
<dbReference type="EMBL" id="MOBI01000015">
    <property type="protein sequence ID" value="ROM97294.1"/>
    <property type="molecule type" value="Genomic_DNA"/>
</dbReference>
<name>A0A423GS50_9PSED</name>
<feature type="domain" description="Endoribonuclease L-PSP/chorismate mutase-like" evidence="1">
    <location>
        <begin position="28"/>
        <end position="149"/>
    </location>
</feature>
<accession>A0A423GS50</accession>
<evidence type="ECO:0000313" key="3">
    <source>
        <dbReference type="Proteomes" id="UP000284684"/>
    </source>
</evidence>
<dbReference type="InterPro" id="IPR035959">
    <property type="entry name" value="RutC-like_sf"/>
</dbReference>
<protein>
    <recommendedName>
        <fullName evidence="1">Endoribonuclease L-PSP/chorismate mutase-like domain-containing protein</fullName>
    </recommendedName>
</protein>
<dbReference type="PANTHER" id="PTHR43760:SF1">
    <property type="entry name" value="ENDORIBONUCLEASE L-PSP_CHORISMATE MUTASE-LIKE DOMAIN-CONTAINING PROTEIN"/>
    <property type="match status" value="1"/>
</dbReference>
<dbReference type="Pfam" id="PF14588">
    <property type="entry name" value="YjgF_endoribonc"/>
    <property type="match status" value="1"/>
</dbReference>
<dbReference type="AlphaFoldDB" id="A0A423GS50"/>
<proteinExistence type="predicted"/>
<dbReference type="InterPro" id="IPR013813">
    <property type="entry name" value="Endoribo_LPSP/chorism_mut-like"/>
</dbReference>
<organism evidence="2 3">
    <name type="scientific">Pseudomonas brassicacearum</name>
    <dbReference type="NCBI Taxonomy" id="930166"/>
    <lineage>
        <taxon>Bacteria</taxon>
        <taxon>Pseudomonadati</taxon>
        <taxon>Pseudomonadota</taxon>
        <taxon>Gammaproteobacteria</taxon>
        <taxon>Pseudomonadales</taxon>
        <taxon>Pseudomonadaceae</taxon>
        <taxon>Pseudomonas</taxon>
    </lineage>
</organism>
<sequence length="171" mass="18911">MDQSRKALFEDMAQQLGQRFDGEMRIGGNYVPAVQNGDEVYVSGQIPRIENTVMVVGRVGAEVSLDQGRYAAQICTMRALAILMQLLGDLDRIKKILRINVYVQSAADFTQQSEVADGASEVLYRIFAEAGVHTRTSVGVYQLPKNASVEVDMIVALEPEPTPIEEDEPYD</sequence>
<evidence type="ECO:0000259" key="1">
    <source>
        <dbReference type="Pfam" id="PF14588"/>
    </source>
</evidence>
<gene>
    <name evidence="2" type="ORF">BK658_13785</name>
</gene>
<dbReference type="Proteomes" id="UP000284684">
    <property type="component" value="Unassembled WGS sequence"/>
</dbReference>
<evidence type="ECO:0000313" key="2">
    <source>
        <dbReference type="EMBL" id="ROM97294.1"/>
    </source>
</evidence>
<dbReference type="SUPFAM" id="SSF55298">
    <property type="entry name" value="YjgF-like"/>
    <property type="match status" value="1"/>
</dbReference>
<dbReference type="RefSeq" id="WP_123582839.1">
    <property type="nucleotide sequence ID" value="NZ_MOBI01000015.1"/>
</dbReference>
<comment type="caution">
    <text evidence="2">The sequence shown here is derived from an EMBL/GenBank/DDBJ whole genome shotgun (WGS) entry which is preliminary data.</text>
</comment>
<reference evidence="2 3" key="1">
    <citation type="submission" date="2016-10" db="EMBL/GenBank/DDBJ databases">
        <title>Comparative genome analysis of multiple Pseudomonas spp. focuses on biocontrol and plant growth promoting traits.</title>
        <authorList>
            <person name="Tao X.-Y."/>
            <person name="Taylor C.G."/>
        </authorList>
    </citation>
    <scope>NUCLEOTIDE SEQUENCE [LARGE SCALE GENOMIC DNA]</scope>
    <source>
        <strain evidence="2 3">37D10</strain>
    </source>
</reference>
<dbReference type="Gene3D" id="3.30.1330.40">
    <property type="entry name" value="RutC-like"/>
    <property type="match status" value="1"/>
</dbReference>
<dbReference type="CDD" id="cd02199">
    <property type="entry name" value="YjgF_YER057c_UK114_like_1"/>
    <property type="match status" value="1"/>
</dbReference>